<sequence length="483" mass="53224">MDPNAAVLEISSDEEGGWNDLADKGIIDGEDDYNWISDILDEVNRDDCDGDDDSDEVILVSEVFPKKPRKKLTSNPVLDLDDDCVVLDHDPDKPPEVGKDNPIDRGEEDDDSDDIIVVSEKGQVACRDYPHPRHLCIKFPFSSTPNNSHCDQCYCYVCDSLAPCIYWGNGSGCIDHCLATDKIEFWVLERQNSKNVGKEVSVAPMNPVPQANQTLMPNPIQACPVTSSFRVGNVINQDRSPFVLSRNKYQPGLVTQQLTRTSNCTVPGGRVHHSYNLSTPVHRPVFKRTVSDGFAPTTNRHSYSSYYRGAYRNQFTASSQPNIVNTSVPFSPRSNTPFDLPPNLQPLVNSDPCVEGPVLFQPNPVSLSSQAQGRSSLPNYTMPSEASWQESQRSTVDPKFFNGISWPQSQINQQPAAESSLIQGVGSTNEPSLASGSGGLVDYEYDNWMFNCEARSMGGSGPFGLSELSSDPAYMDPGTIFEF</sequence>
<name>A0ACB9I0K8_9ASTR</name>
<accession>A0ACB9I0K8</accession>
<proteinExistence type="predicted"/>
<dbReference type="EMBL" id="CM042027">
    <property type="protein sequence ID" value="KAI3801106.1"/>
    <property type="molecule type" value="Genomic_DNA"/>
</dbReference>
<evidence type="ECO:0000313" key="1">
    <source>
        <dbReference type="EMBL" id="KAI3801106.1"/>
    </source>
</evidence>
<dbReference type="Proteomes" id="UP001056120">
    <property type="component" value="Linkage Group LG10"/>
</dbReference>
<gene>
    <name evidence="1" type="ORF">L1987_29208</name>
</gene>
<reference evidence="2" key="1">
    <citation type="journal article" date="2022" name="Mol. Ecol. Resour.">
        <title>The genomes of chicory, endive, great burdock and yacon provide insights into Asteraceae palaeo-polyploidization history and plant inulin production.</title>
        <authorList>
            <person name="Fan W."/>
            <person name="Wang S."/>
            <person name="Wang H."/>
            <person name="Wang A."/>
            <person name="Jiang F."/>
            <person name="Liu H."/>
            <person name="Zhao H."/>
            <person name="Xu D."/>
            <person name="Zhang Y."/>
        </authorList>
    </citation>
    <scope>NUCLEOTIDE SEQUENCE [LARGE SCALE GENOMIC DNA]</scope>
    <source>
        <strain evidence="2">cv. Yunnan</strain>
    </source>
</reference>
<comment type="caution">
    <text evidence="1">The sequence shown here is derived from an EMBL/GenBank/DDBJ whole genome shotgun (WGS) entry which is preliminary data.</text>
</comment>
<organism evidence="1 2">
    <name type="scientific">Smallanthus sonchifolius</name>
    <dbReference type="NCBI Taxonomy" id="185202"/>
    <lineage>
        <taxon>Eukaryota</taxon>
        <taxon>Viridiplantae</taxon>
        <taxon>Streptophyta</taxon>
        <taxon>Embryophyta</taxon>
        <taxon>Tracheophyta</taxon>
        <taxon>Spermatophyta</taxon>
        <taxon>Magnoliopsida</taxon>
        <taxon>eudicotyledons</taxon>
        <taxon>Gunneridae</taxon>
        <taxon>Pentapetalae</taxon>
        <taxon>asterids</taxon>
        <taxon>campanulids</taxon>
        <taxon>Asterales</taxon>
        <taxon>Asteraceae</taxon>
        <taxon>Asteroideae</taxon>
        <taxon>Heliantheae alliance</taxon>
        <taxon>Millerieae</taxon>
        <taxon>Smallanthus</taxon>
    </lineage>
</organism>
<reference evidence="1 2" key="2">
    <citation type="journal article" date="2022" name="Mol. Ecol. Resour.">
        <title>The genomes of chicory, endive, great burdock and yacon provide insights into Asteraceae paleo-polyploidization history and plant inulin production.</title>
        <authorList>
            <person name="Fan W."/>
            <person name="Wang S."/>
            <person name="Wang H."/>
            <person name="Wang A."/>
            <person name="Jiang F."/>
            <person name="Liu H."/>
            <person name="Zhao H."/>
            <person name="Xu D."/>
            <person name="Zhang Y."/>
        </authorList>
    </citation>
    <scope>NUCLEOTIDE SEQUENCE [LARGE SCALE GENOMIC DNA]</scope>
    <source>
        <strain evidence="2">cv. Yunnan</strain>
        <tissue evidence="1">Leaves</tissue>
    </source>
</reference>
<protein>
    <submittedName>
        <fullName evidence="1">Uncharacterized protein</fullName>
    </submittedName>
</protein>
<evidence type="ECO:0000313" key="2">
    <source>
        <dbReference type="Proteomes" id="UP001056120"/>
    </source>
</evidence>
<keyword evidence="2" id="KW-1185">Reference proteome</keyword>